<dbReference type="RefSeq" id="WP_002715011.1">
    <property type="nucleotide sequence ID" value="NZ_KB375281.1"/>
</dbReference>
<gene>
    <name evidence="6" type="ORF">HMPREF9696_04145</name>
</gene>
<keyword evidence="7" id="KW-1185">Reference proteome</keyword>
<evidence type="ECO:0000313" key="7">
    <source>
        <dbReference type="Proteomes" id="UP000001095"/>
    </source>
</evidence>
<dbReference type="AlphaFoldDB" id="K8NTW4"/>
<feature type="signal peptide" evidence="4">
    <location>
        <begin position="1"/>
        <end position="20"/>
    </location>
</feature>
<evidence type="ECO:0000256" key="2">
    <source>
        <dbReference type="ARBA" id="ARBA00022729"/>
    </source>
</evidence>
<protein>
    <recommendedName>
        <fullName evidence="5">Leucine-binding protein domain-containing protein</fullName>
    </recommendedName>
</protein>
<comment type="similarity">
    <text evidence="1">Belongs to the leucine-binding protein family.</text>
</comment>
<keyword evidence="3" id="KW-0813">Transport</keyword>
<keyword evidence="2 4" id="KW-0732">Signal</keyword>
<dbReference type="CDD" id="cd06327">
    <property type="entry name" value="PBP1_SBP-like"/>
    <property type="match status" value="1"/>
</dbReference>
<dbReference type="InterPro" id="IPR028082">
    <property type="entry name" value="Peripla_BP_I"/>
</dbReference>
<dbReference type="OrthoDB" id="5450279at2"/>
<sequence length="403" mass="43714">MRTTALALAASVALAGSAFAQDRISDDVVRIGVMTDMSGQFSHESGEGSVTAVKMAVEDFGGTVLGKKIEVIVADHQNRNEVAIAKAREWYDVGKVDMIANLINSSIALAVTNVAQEKNRIAIVNGSGSSRLTGDSCTPNSIHYAYDTYALAQGTGKALIKEGLNSWYFLTADYAFGHALEGDTANVVKANGGNVLGSIRYPIDTPDHSSFLLQAQASKAKVVAVAGSGTTFINAVKSAKDFGLTDGGKQTIAGLLVWITDIDSMGLKTAQGLVLTNGFYWDRDEETRAFSKRFFAKMKRMPHMGDAGDYSSTMHYLNAIKAAGTDDAKTVMAKMREMPVNDFFAKNGRVREDGRFVHDMYVYEVKKPSESKYAWDYYKLRAVIPGNEAFRPLSESKCPLVKK</sequence>
<dbReference type="PANTHER" id="PTHR30483:SF6">
    <property type="entry name" value="PERIPLASMIC BINDING PROTEIN OF ABC TRANSPORTER FOR NATURAL AMINO ACIDS"/>
    <property type="match status" value="1"/>
</dbReference>
<comment type="caution">
    <text evidence="6">The sequence shown here is derived from an EMBL/GenBank/DDBJ whole genome shotgun (WGS) entry which is preliminary data.</text>
</comment>
<dbReference type="InterPro" id="IPR051010">
    <property type="entry name" value="BCAA_transport"/>
</dbReference>
<accession>K8NTW4</accession>
<proteinExistence type="inferred from homology"/>
<name>K8NTW4_9BRAD</name>
<dbReference type="InterPro" id="IPR028081">
    <property type="entry name" value="Leu-bd"/>
</dbReference>
<evidence type="ECO:0000313" key="6">
    <source>
        <dbReference type="EMBL" id="EKS31924.1"/>
    </source>
</evidence>
<dbReference type="GO" id="GO:0006865">
    <property type="term" value="P:amino acid transport"/>
    <property type="evidence" value="ECO:0007669"/>
    <property type="project" value="UniProtKB-KW"/>
</dbReference>
<dbReference type="HOGENOM" id="CLU_027128_1_0_5"/>
<evidence type="ECO:0000256" key="3">
    <source>
        <dbReference type="ARBA" id="ARBA00022970"/>
    </source>
</evidence>
<dbReference type="PATRIC" id="fig|883079.3.peg.4229"/>
<evidence type="ECO:0000256" key="4">
    <source>
        <dbReference type="SAM" id="SignalP"/>
    </source>
</evidence>
<dbReference type="Pfam" id="PF13458">
    <property type="entry name" value="Peripla_BP_6"/>
    <property type="match status" value="1"/>
</dbReference>
<keyword evidence="3" id="KW-0029">Amino-acid transport</keyword>
<dbReference type="Gene3D" id="3.40.50.2300">
    <property type="match status" value="2"/>
</dbReference>
<dbReference type="Proteomes" id="UP000001095">
    <property type="component" value="Unassembled WGS sequence"/>
</dbReference>
<feature type="domain" description="Leucine-binding protein" evidence="5">
    <location>
        <begin position="29"/>
        <end position="366"/>
    </location>
</feature>
<evidence type="ECO:0000256" key="1">
    <source>
        <dbReference type="ARBA" id="ARBA00010062"/>
    </source>
</evidence>
<dbReference type="PANTHER" id="PTHR30483">
    <property type="entry name" value="LEUCINE-SPECIFIC-BINDING PROTEIN"/>
    <property type="match status" value="1"/>
</dbReference>
<feature type="chain" id="PRO_5003919615" description="Leucine-binding protein domain-containing protein" evidence="4">
    <location>
        <begin position="21"/>
        <end position="403"/>
    </location>
</feature>
<reference evidence="6 7" key="1">
    <citation type="submission" date="2012-04" db="EMBL/GenBank/DDBJ databases">
        <title>The Genome Sequence of Afipia clevelandensis ATCC 49720.</title>
        <authorList>
            <consortium name="The Broad Institute Genome Sequencing Platform"/>
            <person name="Earl A."/>
            <person name="Ward D."/>
            <person name="Feldgarden M."/>
            <person name="Gevers D."/>
            <person name="Huys G."/>
            <person name="Walker B."/>
            <person name="Young S.K."/>
            <person name="Zeng Q."/>
            <person name="Gargeya S."/>
            <person name="Fitzgerald M."/>
            <person name="Haas B."/>
            <person name="Abouelleil A."/>
            <person name="Alvarado L."/>
            <person name="Arachchi H.M."/>
            <person name="Berlin A."/>
            <person name="Chapman S.B."/>
            <person name="Goldberg J."/>
            <person name="Griggs A."/>
            <person name="Gujja S."/>
            <person name="Hansen M."/>
            <person name="Howarth C."/>
            <person name="Imamovic A."/>
            <person name="Larimer J."/>
            <person name="McCowen C."/>
            <person name="Montmayeur A."/>
            <person name="Murphy C."/>
            <person name="Neiman D."/>
            <person name="Pearson M."/>
            <person name="Priest M."/>
            <person name="Roberts A."/>
            <person name="Saif S."/>
            <person name="Shea T."/>
            <person name="Sisk P."/>
            <person name="Sykes S."/>
            <person name="Wortman J."/>
            <person name="Nusbaum C."/>
            <person name="Birren B."/>
        </authorList>
    </citation>
    <scope>NUCLEOTIDE SEQUENCE [LARGE SCALE GENOMIC DNA]</scope>
    <source>
        <strain evidence="6 7">ATCC 49720</strain>
    </source>
</reference>
<evidence type="ECO:0000259" key="5">
    <source>
        <dbReference type="Pfam" id="PF13458"/>
    </source>
</evidence>
<organism evidence="6 7">
    <name type="scientific">Afipia clevelandensis ATCC 49720</name>
    <dbReference type="NCBI Taxonomy" id="883079"/>
    <lineage>
        <taxon>Bacteria</taxon>
        <taxon>Pseudomonadati</taxon>
        <taxon>Pseudomonadota</taxon>
        <taxon>Alphaproteobacteria</taxon>
        <taxon>Hyphomicrobiales</taxon>
        <taxon>Nitrobacteraceae</taxon>
        <taxon>Afipia</taxon>
    </lineage>
</organism>
<dbReference type="SUPFAM" id="SSF53822">
    <property type="entry name" value="Periplasmic binding protein-like I"/>
    <property type="match status" value="1"/>
</dbReference>
<dbReference type="EMBL" id="AGWY01000018">
    <property type="protein sequence ID" value="EKS31924.1"/>
    <property type="molecule type" value="Genomic_DNA"/>
</dbReference>